<dbReference type="EMBL" id="JASNJE010000005">
    <property type="protein sequence ID" value="MDK3072740.1"/>
    <property type="molecule type" value="Genomic_DNA"/>
</dbReference>
<evidence type="ECO:0000313" key="1">
    <source>
        <dbReference type="EMBL" id="MDK3072740.1"/>
    </source>
</evidence>
<proteinExistence type="predicted"/>
<accession>A0ABT7FCR0</accession>
<organism evidence="1 2">
    <name type="scientific">Sedimentitalea xiamensis</name>
    <dbReference type="NCBI Taxonomy" id="3050037"/>
    <lineage>
        <taxon>Bacteria</taxon>
        <taxon>Pseudomonadati</taxon>
        <taxon>Pseudomonadota</taxon>
        <taxon>Alphaproteobacteria</taxon>
        <taxon>Rhodobacterales</taxon>
        <taxon>Paracoccaceae</taxon>
        <taxon>Sedimentitalea</taxon>
    </lineage>
</organism>
<gene>
    <name evidence="1" type="ORF">QO034_06430</name>
</gene>
<evidence type="ECO:0000313" key="2">
    <source>
        <dbReference type="Proteomes" id="UP001227126"/>
    </source>
</evidence>
<keyword evidence="2" id="KW-1185">Reference proteome</keyword>
<reference evidence="1 2" key="1">
    <citation type="submission" date="2023-05" db="EMBL/GenBank/DDBJ databases">
        <title>Sedimentitalea sp. nov. JM2-8.</title>
        <authorList>
            <person name="Huang J."/>
        </authorList>
    </citation>
    <scope>NUCLEOTIDE SEQUENCE [LARGE SCALE GENOMIC DNA]</scope>
    <source>
        <strain evidence="1 2">JM2-8</strain>
    </source>
</reference>
<name>A0ABT7FCR0_9RHOB</name>
<dbReference type="RefSeq" id="WP_284484675.1">
    <property type="nucleotide sequence ID" value="NZ_JASNJE010000005.1"/>
</dbReference>
<protein>
    <submittedName>
        <fullName evidence="1">Uncharacterized protein</fullName>
    </submittedName>
</protein>
<comment type="caution">
    <text evidence="1">The sequence shown here is derived from an EMBL/GenBank/DDBJ whole genome shotgun (WGS) entry which is preliminary data.</text>
</comment>
<dbReference type="Proteomes" id="UP001227126">
    <property type="component" value="Unassembled WGS sequence"/>
</dbReference>
<sequence length="81" mass="9160">MNEEMFLANLQRVVDAHVNRLAYSHSLLMHGTAVLMRLARQAGVPEEQVLEAVDAESARVDREMDQVVEALTQRLYGPTMH</sequence>